<dbReference type="EnsemblPlants" id="AET1Gv20202500.1">
    <property type="protein sequence ID" value="AET1Gv20202500.1"/>
    <property type="gene ID" value="AET1Gv20202500"/>
</dbReference>
<proteinExistence type="predicted"/>
<evidence type="ECO:0000313" key="2">
    <source>
        <dbReference type="EnsemblPlants" id="AET1Gv20202500.1"/>
    </source>
</evidence>
<protein>
    <submittedName>
        <fullName evidence="2">Uncharacterized protein</fullName>
    </submittedName>
</protein>
<accession>A0A452XXI0</accession>
<name>A0A452XXI0_AEGTS</name>
<dbReference type="Gramene" id="AET1Gv20202500.1">
    <property type="protein sequence ID" value="AET1Gv20202500.1"/>
    <property type="gene ID" value="AET1Gv20202500"/>
</dbReference>
<feature type="compositionally biased region" description="Basic and acidic residues" evidence="1">
    <location>
        <begin position="100"/>
        <end position="109"/>
    </location>
</feature>
<reference evidence="2" key="5">
    <citation type="journal article" date="2021" name="G3 (Bethesda)">
        <title>Aegilops tauschii genome assembly Aet v5.0 features greater sequence contiguity and improved annotation.</title>
        <authorList>
            <person name="Wang L."/>
            <person name="Zhu T."/>
            <person name="Rodriguez J.C."/>
            <person name="Deal K.R."/>
            <person name="Dubcovsky J."/>
            <person name="McGuire P.E."/>
            <person name="Lux T."/>
            <person name="Spannagl M."/>
            <person name="Mayer K.F.X."/>
            <person name="Baldrich P."/>
            <person name="Meyers B.C."/>
            <person name="Huo N."/>
            <person name="Gu Y.Q."/>
            <person name="Zhou H."/>
            <person name="Devos K.M."/>
            <person name="Bennetzen J.L."/>
            <person name="Unver T."/>
            <person name="Budak H."/>
            <person name="Gulick P.J."/>
            <person name="Galiba G."/>
            <person name="Kalapos B."/>
            <person name="Nelson D.R."/>
            <person name="Li P."/>
            <person name="You F.M."/>
            <person name="Luo M.C."/>
            <person name="Dvorak J."/>
        </authorList>
    </citation>
    <scope>NUCLEOTIDE SEQUENCE [LARGE SCALE GENOMIC DNA]</scope>
    <source>
        <strain evidence="2">cv. AL8/78</strain>
    </source>
</reference>
<dbReference type="Proteomes" id="UP000015105">
    <property type="component" value="Chromosome 1D"/>
</dbReference>
<evidence type="ECO:0000313" key="3">
    <source>
        <dbReference type="Proteomes" id="UP000015105"/>
    </source>
</evidence>
<keyword evidence="3" id="KW-1185">Reference proteome</keyword>
<reference evidence="2" key="3">
    <citation type="journal article" date="2017" name="Nature">
        <title>Genome sequence of the progenitor of the wheat D genome Aegilops tauschii.</title>
        <authorList>
            <person name="Luo M.C."/>
            <person name="Gu Y.Q."/>
            <person name="Puiu D."/>
            <person name="Wang H."/>
            <person name="Twardziok S.O."/>
            <person name="Deal K.R."/>
            <person name="Huo N."/>
            <person name="Zhu T."/>
            <person name="Wang L."/>
            <person name="Wang Y."/>
            <person name="McGuire P.E."/>
            <person name="Liu S."/>
            <person name="Long H."/>
            <person name="Ramasamy R.K."/>
            <person name="Rodriguez J.C."/>
            <person name="Van S.L."/>
            <person name="Yuan L."/>
            <person name="Wang Z."/>
            <person name="Xia Z."/>
            <person name="Xiao L."/>
            <person name="Anderson O.D."/>
            <person name="Ouyang S."/>
            <person name="Liang Y."/>
            <person name="Zimin A.V."/>
            <person name="Pertea G."/>
            <person name="Qi P."/>
            <person name="Bennetzen J.L."/>
            <person name="Dai X."/>
            <person name="Dawson M.W."/>
            <person name="Muller H.G."/>
            <person name="Kugler K."/>
            <person name="Rivarola-Duarte L."/>
            <person name="Spannagl M."/>
            <person name="Mayer K.F.X."/>
            <person name="Lu F.H."/>
            <person name="Bevan M.W."/>
            <person name="Leroy P."/>
            <person name="Li P."/>
            <person name="You F.M."/>
            <person name="Sun Q."/>
            <person name="Liu Z."/>
            <person name="Lyons E."/>
            <person name="Wicker T."/>
            <person name="Salzberg S.L."/>
            <person name="Devos K.M."/>
            <person name="Dvorak J."/>
        </authorList>
    </citation>
    <scope>NUCLEOTIDE SEQUENCE [LARGE SCALE GENOMIC DNA]</scope>
    <source>
        <strain evidence="2">cv. AL8/78</strain>
    </source>
</reference>
<evidence type="ECO:0000256" key="1">
    <source>
        <dbReference type="SAM" id="MobiDB-lite"/>
    </source>
</evidence>
<reference evidence="2" key="4">
    <citation type="submission" date="2019-03" db="UniProtKB">
        <authorList>
            <consortium name="EnsemblPlants"/>
        </authorList>
    </citation>
    <scope>IDENTIFICATION</scope>
</reference>
<organism evidence="2 3">
    <name type="scientific">Aegilops tauschii subsp. strangulata</name>
    <name type="common">Goatgrass</name>
    <dbReference type="NCBI Taxonomy" id="200361"/>
    <lineage>
        <taxon>Eukaryota</taxon>
        <taxon>Viridiplantae</taxon>
        <taxon>Streptophyta</taxon>
        <taxon>Embryophyta</taxon>
        <taxon>Tracheophyta</taxon>
        <taxon>Spermatophyta</taxon>
        <taxon>Magnoliopsida</taxon>
        <taxon>Liliopsida</taxon>
        <taxon>Poales</taxon>
        <taxon>Poaceae</taxon>
        <taxon>BOP clade</taxon>
        <taxon>Pooideae</taxon>
        <taxon>Triticodae</taxon>
        <taxon>Triticeae</taxon>
        <taxon>Triticinae</taxon>
        <taxon>Aegilops</taxon>
    </lineage>
</organism>
<feature type="region of interest" description="Disordered" evidence="1">
    <location>
        <begin position="60"/>
        <end position="112"/>
    </location>
</feature>
<reference evidence="3" key="2">
    <citation type="journal article" date="2017" name="Nat. Plants">
        <title>The Aegilops tauschii genome reveals multiple impacts of transposons.</title>
        <authorList>
            <person name="Zhao G."/>
            <person name="Zou C."/>
            <person name="Li K."/>
            <person name="Wang K."/>
            <person name="Li T."/>
            <person name="Gao L."/>
            <person name="Zhang X."/>
            <person name="Wang H."/>
            <person name="Yang Z."/>
            <person name="Liu X."/>
            <person name="Jiang W."/>
            <person name="Mao L."/>
            <person name="Kong X."/>
            <person name="Jiao Y."/>
            <person name="Jia J."/>
        </authorList>
    </citation>
    <scope>NUCLEOTIDE SEQUENCE [LARGE SCALE GENOMIC DNA]</scope>
    <source>
        <strain evidence="3">cv. AL8/78</strain>
    </source>
</reference>
<dbReference type="AlphaFoldDB" id="A0A452XXI0"/>
<sequence>MFRSSYRHCRCSCSALPLSPLPSNVVRRPHSTPLLAVHLFAGGAAPAAVGAPALPRLRQGHMRSDLLPRPSRWRQHAPPDPAAPRSGALGTSAAAPYRQNRPEGRRDGARFPPLRARPGMPLLFGEFVPSVLTSYQQICQVSTHFNISFALSYRLLIAR</sequence>
<reference evidence="3" key="1">
    <citation type="journal article" date="2014" name="Science">
        <title>Ancient hybridizations among the ancestral genomes of bread wheat.</title>
        <authorList>
            <consortium name="International Wheat Genome Sequencing Consortium,"/>
            <person name="Marcussen T."/>
            <person name="Sandve S.R."/>
            <person name="Heier L."/>
            <person name="Spannagl M."/>
            <person name="Pfeifer M."/>
            <person name="Jakobsen K.S."/>
            <person name="Wulff B.B."/>
            <person name="Steuernagel B."/>
            <person name="Mayer K.F."/>
            <person name="Olsen O.A."/>
        </authorList>
    </citation>
    <scope>NUCLEOTIDE SEQUENCE [LARGE SCALE GENOMIC DNA]</scope>
    <source>
        <strain evidence="3">cv. AL8/78</strain>
    </source>
</reference>